<dbReference type="STRING" id="946333.A4W93_05715"/>
<dbReference type="InterPro" id="IPR047584">
    <property type="entry name" value="CyaY"/>
</dbReference>
<dbReference type="PROSITE" id="PS50810">
    <property type="entry name" value="FRATAXIN_2"/>
    <property type="match status" value="1"/>
</dbReference>
<keyword evidence="6" id="KW-1185">Reference proteome</keyword>
<dbReference type="EMBL" id="CP015118">
    <property type="protein sequence ID" value="ARN19447.1"/>
    <property type="molecule type" value="Genomic_DNA"/>
</dbReference>
<dbReference type="GO" id="GO:0016226">
    <property type="term" value="P:iron-sulfur cluster assembly"/>
    <property type="evidence" value="ECO:0007669"/>
    <property type="project" value="UniProtKB-UniRule"/>
</dbReference>
<dbReference type="InterPro" id="IPR020895">
    <property type="entry name" value="Frataxin_CS"/>
</dbReference>
<accession>A0A1W6L5J1</accession>
<dbReference type="InterPro" id="IPR002908">
    <property type="entry name" value="Frataxin/CyaY"/>
</dbReference>
<dbReference type="Gene3D" id="3.30.920.10">
    <property type="entry name" value="Frataxin/CyaY"/>
    <property type="match status" value="1"/>
</dbReference>
<dbReference type="OrthoDB" id="285675at2"/>
<dbReference type="GO" id="GO:0005737">
    <property type="term" value="C:cytoplasm"/>
    <property type="evidence" value="ECO:0007669"/>
    <property type="project" value="UniProtKB-ARBA"/>
</dbReference>
<evidence type="ECO:0000256" key="4">
    <source>
        <dbReference type="HAMAP-Rule" id="MF_00142"/>
    </source>
</evidence>
<comment type="function">
    <text evidence="4">Involved in iron-sulfur (Fe-S) cluster assembly. May act as a regulator of Fe-S biogenesis.</text>
</comment>
<comment type="similarity">
    <text evidence="1 4">Belongs to the frataxin family.</text>
</comment>
<dbReference type="SMART" id="SM01219">
    <property type="entry name" value="Frataxin_Cyay"/>
    <property type="match status" value="1"/>
</dbReference>
<dbReference type="NCBIfam" id="TIGR03421">
    <property type="entry name" value="FeS_CyaY"/>
    <property type="match status" value="1"/>
</dbReference>
<dbReference type="RefSeq" id="WP_085749707.1">
    <property type="nucleotide sequence ID" value="NZ_BSPR01000002.1"/>
</dbReference>
<dbReference type="InterPro" id="IPR036524">
    <property type="entry name" value="Frataxin/CyaY_sf"/>
</dbReference>
<gene>
    <name evidence="4" type="primary">cyaY</name>
    <name evidence="5" type="ORF">A4W93_05715</name>
</gene>
<evidence type="ECO:0000256" key="1">
    <source>
        <dbReference type="ARBA" id="ARBA00008183"/>
    </source>
</evidence>
<dbReference type="PANTHER" id="PTHR16821">
    <property type="entry name" value="FRATAXIN"/>
    <property type="match status" value="1"/>
</dbReference>
<proteinExistence type="inferred from homology"/>
<protein>
    <recommendedName>
        <fullName evidence="4">Iron-sulfur cluster assembly protein CyaY</fullName>
    </recommendedName>
</protein>
<keyword evidence="2 4" id="KW-0479">Metal-binding</keyword>
<dbReference type="SUPFAM" id="SSF55387">
    <property type="entry name" value="Frataxin/Nqo15-like"/>
    <property type="match status" value="1"/>
</dbReference>
<dbReference type="GO" id="GO:0008199">
    <property type="term" value="F:ferric iron binding"/>
    <property type="evidence" value="ECO:0007669"/>
    <property type="project" value="InterPro"/>
</dbReference>
<evidence type="ECO:0000313" key="5">
    <source>
        <dbReference type="EMBL" id="ARN19447.1"/>
    </source>
</evidence>
<dbReference type="Proteomes" id="UP000193427">
    <property type="component" value="Chromosome"/>
</dbReference>
<dbReference type="PROSITE" id="PS01344">
    <property type="entry name" value="FRATAXIN_1"/>
    <property type="match status" value="1"/>
</dbReference>
<dbReference type="PANTHER" id="PTHR16821:SF2">
    <property type="entry name" value="FRATAXIN, MITOCHONDRIAL"/>
    <property type="match status" value="1"/>
</dbReference>
<evidence type="ECO:0000313" key="6">
    <source>
        <dbReference type="Proteomes" id="UP000193427"/>
    </source>
</evidence>
<dbReference type="HAMAP" id="MF_00142">
    <property type="entry name" value="CyaY"/>
    <property type="match status" value="1"/>
</dbReference>
<dbReference type="AlphaFoldDB" id="A0A1W6L5J1"/>
<reference evidence="5 6" key="1">
    <citation type="submission" date="2016-04" db="EMBL/GenBank/DDBJ databases">
        <title>Complete genome sequence of natural rubber-degrading, novel Gram-negative bacterium, Rhizobacter gummiphilus strain NS21.</title>
        <authorList>
            <person name="Tabata M."/>
            <person name="Kasai D."/>
            <person name="Fukuda M."/>
        </authorList>
    </citation>
    <scope>NUCLEOTIDE SEQUENCE [LARGE SCALE GENOMIC DNA]</scope>
    <source>
        <strain evidence="5 6">NS21</strain>
    </source>
</reference>
<evidence type="ECO:0000256" key="2">
    <source>
        <dbReference type="ARBA" id="ARBA00022723"/>
    </source>
</evidence>
<dbReference type="KEGG" id="rgu:A4W93_05715"/>
<keyword evidence="3 4" id="KW-0408">Iron</keyword>
<evidence type="ECO:0000256" key="3">
    <source>
        <dbReference type="ARBA" id="ARBA00023004"/>
    </source>
</evidence>
<organism evidence="5 6">
    <name type="scientific">Piscinibacter gummiphilus</name>
    <dbReference type="NCBI Taxonomy" id="946333"/>
    <lineage>
        <taxon>Bacteria</taxon>
        <taxon>Pseudomonadati</taxon>
        <taxon>Pseudomonadota</taxon>
        <taxon>Betaproteobacteria</taxon>
        <taxon>Burkholderiales</taxon>
        <taxon>Sphaerotilaceae</taxon>
        <taxon>Piscinibacter</taxon>
    </lineage>
</organism>
<sequence>MTADLVPTPLTDAEFHTLTGEVLASIESTVDQWLEDDVVDIDAHRTGGLLELKLPNGSHLVLNTQPPLHELWLAARSGGFHYKHVSGRWLDRTGRELFEALSACASEQAGVPLQFKPPR</sequence>
<name>A0A1W6L5J1_9BURK</name>
<dbReference type="Pfam" id="PF01491">
    <property type="entry name" value="Frataxin_Cyay"/>
    <property type="match status" value="1"/>
</dbReference>